<evidence type="ECO:0000256" key="1">
    <source>
        <dbReference type="ARBA" id="ARBA00022553"/>
    </source>
</evidence>
<evidence type="ECO:0000313" key="5">
    <source>
        <dbReference type="EMBL" id="RAN31392.1"/>
    </source>
</evidence>
<dbReference type="CDD" id="cd17535">
    <property type="entry name" value="REC_NarL-like"/>
    <property type="match status" value="1"/>
</dbReference>
<proteinExistence type="predicted"/>
<dbReference type="InterPro" id="IPR000792">
    <property type="entry name" value="Tscrpt_reg_LuxR_C"/>
</dbReference>
<dbReference type="GO" id="GO:0000160">
    <property type="term" value="P:phosphorelay signal transduction system"/>
    <property type="evidence" value="ECO:0007669"/>
    <property type="project" value="InterPro"/>
</dbReference>
<dbReference type="Pfam" id="PF00196">
    <property type="entry name" value="GerE"/>
    <property type="match status" value="1"/>
</dbReference>
<gene>
    <name evidence="5" type="ORF">HY3_16875</name>
</gene>
<keyword evidence="6" id="KW-1185">Reference proteome</keyword>
<evidence type="ECO:0000256" key="4">
    <source>
        <dbReference type="ARBA" id="ARBA00023163"/>
    </source>
</evidence>
<dbReference type="OrthoDB" id="5292887at2"/>
<dbReference type="InterPro" id="IPR016032">
    <property type="entry name" value="Sig_transdc_resp-reg_C-effctor"/>
</dbReference>
<dbReference type="Proteomes" id="UP000249123">
    <property type="component" value="Unassembled WGS sequence"/>
</dbReference>
<reference evidence="5 6" key="1">
    <citation type="submission" date="2013-04" db="EMBL/GenBank/DDBJ databases">
        <title>Hyphomonas sp. T24B3 Genome Sequencing.</title>
        <authorList>
            <person name="Lai Q."/>
            <person name="Shao Z."/>
        </authorList>
    </citation>
    <scope>NUCLEOTIDE SEQUENCE [LARGE SCALE GENOMIC DNA]</scope>
    <source>
        <strain evidence="5 6">T24B3</strain>
    </source>
</reference>
<dbReference type="AlphaFoldDB" id="A0A062TUF1"/>
<dbReference type="PROSITE" id="PS50110">
    <property type="entry name" value="RESPONSE_REGULATORY"/>
    <property type="match status" value="1"/>
</dbReference>
<dbReference type="InterPro" id="IPR058245">
    <property type="entry name" value="NreC/VraR/RcsB-like_REC"/>
</dbReference>
<dbReference type="SUPFAM" id="SSF46894">
    <property type="entry name" value="C-terminal effector domain of the bipartite response regulators"/>
    <property type="match status" value="1"/>
</dbReference>
<dbReference type="SMART" id="SM00421">
    <property type="entry name" value="HTH_LUXR"/>
    <property type="match status" value="1"/>
</dbReference>
<keyword evidence="2" id="KW-0805">Transcription regulation</keyword>
<sequence>MKTVLIVEDVSETRIWLRQTVEMAFPGSEVSEAQSIHEAADAIASQKFDLAIIDLGLPDGSGTSIIGALSSSRPETTIVVATVMGDYASLVGALSKGADGYLLKDAPQEAFVRQLKMIEQGLPALSPAVARRIVEHFRRTAVSETDGADLTARERDVLGLIGRGLRNAEAARALGLSENTIASHIKSVYGKLGISTRAEAALLATRLGLT</sequence>
<dbReference type="InterPro" id="IPR001789">
    <property type="entry name" value="Sig_transdc_resp-reg_receiver"/>
</dbReference>
<dbReference type="eggNOG" id="COG2197">
    <property type="taxonomic scope" value="Bacteria"/>
</dbReference>
<dbReference type="Gene3D" id="3.40.50.2300">
    <property type="match status" value="1"/>
</dbReference>
<keyword evidence="4" id="KW-0804">Transcription</keyword>
<evidence type="ECO:0000313" key="6">
    <source>
        <dbReference type="Proteomes" id="UP000249123"/>
    </source>
</evidence>
<comment type="caution">
    <text evidence="5">The sequence shown here is derived from an EMBL/GenBank/DDBJ whole genome shotgun (WGS) entry which is preliminary data.</text>
</comment>
<dbReference type="InterPro" id="IPR036388">
    <property type="entry name" value="WH-like_DNA-bd_sf"/>
</dbReference>
<dbReference type="PANTHER" id="PTHR43214:SF41">
    <property type="entry name" value="NITRATE_NITRITE RESPONSE REGULATOR PROTEIN NARP"/>
    <property type="match status" value="1"/>
</dbReference>
<dbReference type="PANTHER" id="PTHR43214">
    <property type="entry name" value="TWO-COMPONENT RESPONSE REGULATOR"/>
    <property type="match status" value="1"/>
</dbReference>
<keyword evidence="1" id="KW-0597">Phosphoprotein</keyword>
<organism evidence="5 6">
    <name type="scientific">Hyphomonas pacifica</name>
    <dbReference type="NCBI Taxonomy" id="1280941"/>
    <lineage>
        <taxon>Bacteria</taxon>
        <taxon>Pseudomonadati</taxon>
        <taxon>Pseudomonadota</taxon>
        <taxon>Alphaproteobacteria</taxon>
        <taxon>Hyphomonadales</taxon>
        <taxon>Hyphomonadaceae</taxon>
        <taxon>Hyphomonas</taxon>
    </lineage>
</organism>
<dbReference type="InterPro" id="IPR039420">
    <property type="entry name" value="WalR-like"/>
</dbReference>
<evidence type="ECO:0000256" key="3">
    <source>
        <dbReference type="ARBA" id="ARBA00023125"/>
    </source>
</evidence>
<dbReference type="PROSITE" id="PS50043">
    <property type="entry name" value="HTH_LUXR_2"/>
    <property type="match status" value="1"/>
</dbReference>
<dbReference type="CDD" id="cd06170">
    <property type="entry name" value="LuxR_C_like"/>
    <property type="match status" value="1"/>
</dbReference>
<dbReference type="InterPro" id="IPR011006">
    <property type="entry name" value="CheY-like_superfamily"/>
</dbReference>
<dbReference type="GO" id="GO:0003677">
    <property type="term" value="F:DNA binding"/>
    <property type="evidence" value="ECO:0007669"/>
    <property type="project" value="UniProtKB-KW"/>
</dbReference>
<keyword evidence="3" id="KW-0238">DNA-binding</keyword>
<dbReference type="RefSeq" id="WP_034828608.1">
    <property type="nucleotide sequence ID" value="NZ_AWFA01000054.1"/>
</dbReference>
<dbReference type="EMBL" id="AWFB01000054">
    <property type="protein sequence ID" value="RAN31392.1"/>
    <property type="molecule type" value="Genomic_DNA"/>
</dbReference>
<dbReference type="Gene3D" id="1.10.10.10">
    <property type="entry name" value="Winged helix-like DNA-binding domain superfamily/Winged helix DNA-binding domain"/>
    <property type="match status" value="1"/>
</dbReference>
<dbReference type="STRING" id="1280941.HY2_16500"/>
<dbReference type="SMART" id="SM00448">
    <property type="entry name" value="REC"/>
    <property type="match status" value="1"/>
</dbReference>
<dbReference type="SUPFAM" id="SSF52172">
    <property type="entry name" value="CheY-like"/>
    <property type="match status" value="1"/>
</dbReference>
<dbReference type="PRINTS" id="PR00038">
    <property type="entry name" value="HTHLUXR"/>
</dbReference>
<dbReference type="GO" id="GO:0006355">
    <property type="term" value="P:regulation of DNA-templated transcription"/>
    <property type="evidence" value="ECO:0007669"/>
    <property type="project" value="InterPro"/>
</dbReference>
<evidence type="ECO:0000256" key="2">
    <source>
        <dbReference type="ARBA" id="ARBA00023015"/>
    </source>
</evidence>
<protein>
    <recommendedName>
        <fullName evidence="7">LuxR family transcriptional regulator</fullName>
    </recommendedName>
</protein>
<dbReference type="Pfam" id="PF00072">
    <property type="entry name" value="Response_reg"/>
    <property type="match status" value="1"/>
</dbReference>
<accession>A0A062TUF1</accession>
<evidence type="ECO:0008006" key="7">
    <source>
        <dbReference type="Google" id="ProtNLM"/>
    </source>
</evidence>
<name>A0A062TUF1_9PROT</name>